<accession>A0A5C6FAC3</accession>
<proteinExistence type="predicted"/>
<dbReference type="InterPro" id="IPR011990">
    <property type="entry name" value="TPR-like_helical_dom_sf"/>
</dbReference>
<dbReference type="Pfam" id="PF13432">
    <property type="entry name" value="TPR_16"/>
    <property type="match status" value="2"/>
</dbReference>
<dbReference type="GO" id="GO:0016788">
    <property type="term" value="F:hydrolase activity, acting on ester bonds"/>
    <property type="evidence" value="ECO:0007669"/>
    <property type="project" value="UniProtKB-ARBA"/>
</dbReference>
<comment type="caution">
    <text evidence="1">The sequence shown here is derived from an EMBL/GenBank/DDBJ whole genome shotgun (WGS) entry which is preliminary data.</text>
</comment>
<reference evidence="1 2" key="1">
    <citation type="submission" date="2019-02" db="EMBL/GenBank/DDBJ databases">
        <title>Deep-cultivation of Planctomycetes and their phenomic and genomic characterization uncovers novel biology.</title>
        <authorList>
            <person name="Wiegand S."/>
            <person name="Jogler M."/>
            <person name="Boedeker C."/>
            <person name="Pinto D."/>
            <person name="Vollmers J."/>
            <person name="Rivas-Marin E."/>
            <person name="Kohn T."/>
            <person name="Peeters S.H."/>
            <person name="Heuer A."/>
            <person name="Rast P."/>
            <person name="Oberbeckmann S."/>
            <person name="Bunk B."/>
            <person name="Jeske O."/>
            <person name="Meyerdierks A."/>
            <person name="Storesund J.E."/>
            <person name="Kallscheuer N."/>
            <person name="Luecker S."/>
            <person name="Lage O.M."/>
            <person name="Pohl T."/>
            <person name="Merkel B.J."/>
            <person name="Hornburger P."/>
            <person name="Mueller R.-W."/>
            <person name="Bruemmer F."/>
            <person name="Labrenz M."/>
            <person name="Spormann A.M."/>
            <person name="Op Den Camp H."/>
            <person name="Overmann J."/>
            <person name="Amann R."/>
            <person name="Jetten M.S.M."/>
            <person name="Mascher T."/>
            <person name="Medema M.H."/>
            <person name="Devos D.P."/>
            <person name="Kaster A.-K."/>
            <person name="Ovreas L."/>
            <person name="Rohde M."/>
            <person name="Galperin M.Y."/>
            <person name="Jogler C."/>
        </authorList>
    </citation>
    <scope>NUCLEOTIDE SEQUENCE [LARGE SCALE GENOMIC DNA]</scope>
    <source>
        <strain evidence="1 2">Poly51</strain>
    </source>
</reference>
<dbReference type="InterPro" id="IPR036514">
    <property type="entry name" value="SGNH_hydro_sf"/>
</dbReference>
<dbReference type="Gene3D" id="3.40.50.1110">
    <property type="entry name" value="SGNH hydrolase"/>
    <property type="match status" value="1"/>
</dbReference>
<keyword evidence="2" id="KW-1185">Reference proteome</keyword>
<evidence type="ECO:0000313" key="1">
    <source>
        <dbReference type="EMBL" id="TWU56539.1"/>
    </source>
</evidence>
<dbReference type="Gene3D" id="1.25.40.10">
    <property type="entry name" value="Tetratricopeptide repeat domain"/>
    <property type="match status" value="1"/>
</dbReference>
<protein>
    <submittedName>
        <fullName evidence="1">Tetratricopeptide repeat protein</fullName>
    </submittedName>
</protein>
<gene>
    <name evidence="1" type="ORF">Poly51_24500</name>
</gene>
<sequence>MLALLGLSADRLTTDPYVGFSSTMPLMVETADDVGTTTMVTSPTKLRWFNSQSFAVPKPDHVKRVFCVGGSTTFGRPFDDATSYCGYLRRLLPYVDPATQWEVINAGGVSYASYRVAAVMEELASYEPDLFIVYSAHNEFLERRTYPTMYESSATQRWAETSLRKTRTFTAMESIVRRLRGQDDAPIEMLPGDVDERLNHTPGPVDYVRDDTWSADVVRHYRLNLERMITIARRSGAAIVLVEPSSNQKDCSPFKSDDQHFDRGRGLFEQGLFDEALAEFTAAVDRDICPLRATSAIIESVHSTAAEQDVALVRFDERLRAKCFAEYGHACLGNEYFLDHVHPTIDVHRDLACWIIETLEASKWLRGTIPDGETVARVDTEIRNSIDRDRQAIAFRNLAKVLHWSGKFTEARRSAEDALRLMPGDLESQFVRADCFTRQGLFREAIEQYESIFEAAEYEKAMLPFAYLLADTARLEQAEFYATLATASESPKTRTAAFELLVRIHTALDEPERAAEANVSIDESTNE</sequence>
<dbReference type="SUPFAM" id="SSF52266">
    <property type="entry name" value="SGNH hydrolase"/>
    <property type="match status" value="1"/>
</dbReference>
<dbReference type="AlphaFoldDB" id="A0A5C6FAC3"/>
<evidence type="ECO:0000313" key="2">
    <source>
        <dbReference type="Proteomes" id="UP000318288"/>
    </source>
</evidence>
<organism evidence="1 2">
    <name type="scientific">Rubripirellula tenax</name>
    <dbReference type="NCBI Taxonomy" id="2528015"/>
    <lineage>
        <taxon>Bacteria</taxon>
        <taxon>Pseudomonadati</taxon>
        <taxon>Planctomycetota</taxon>
        <taxon>Planctomycetia</taxon>
        <taxon>Pirellulales</taxon>
        <taxon>Pirellulaceae</taxon>
        <taxon>Rubripirellula</taxon>
    </lineage>
</organism>
<dbReference type="Proteomes" id="UP000318288">
    <property type="component" value="Unassembled WGS sequence"/>
</dbReference>
<dbReference type="EMBL" id="SJPW01000003">
    <property type="protein sequence ID" value="TWU56539.1"/>
    <property type="molecule type" value="Genomic_DNA"/>
</dbReference>
<dbReference type="SUPFAM" id="SSF48452">
    <property type="entry name" value="TPR-like"/>
    <property type="match status" value="1"/>
</dbReference>
<name>A0A5C6FAC3_9BACT</name>